<organism evidence="2 3">
    <name type="scientific">Janibacter alkaliphilus</name>
    <dbReference type="NCBI Taxonomy" id="1069963"/>
    <lineage>
        <taxon>Bacteria</taxon>
        <taxon>Bacillati</taxon>
        <taxon>Actinomycetota</taxon>
        <taxon>Actinomycetes</taxon>
        <taxon>Micrococcales</taxon>
        <taxon>Intrasporangiaceae</taxon>
        <taxon>Janibacter</taxon>
    </lineage>
</organism>
<dbReference type="SUPFAM" id="SSF53474">
    <property type="entry name" value="alpha/beta-Hydrolases"/>
    <property type="match status" value="1"/>
</dbReference>
<dbReference type="RefSeq" id="WP_179461218.1">
    <property type="nucleotide sequence ID" value="NZ_JACBZX010000001.1"/>
</dbReference>
<evidence type="ECO:0000313" key="3">
    <source>
        <dbReference type="Proteomes" id="UP000592181"/>
    </source>
</evidence>
<feature type="compositionally biased region" description="Gly residues" evidence="1">
    <location>
        <begin position="91"/>
        <end position="108"/>
    </location>
</feature>
<feature type="compositionally biased region" description="Basic and acidic residues" evidence="1">
    <location>
        <begin position="141"/>
        <end position="151"/>
    </location>
</feature>
<gene>
    <name evidence="2" type="ORF">BJY28_000033</name>
</gene>
<proteinExistence type="predicted"/>
<evidence type="ECO:0000256" key="1">
    <source>
        <dbReference type="SAM" id="MobiDB-lite"/>
    </source>
</evidence>
<sequence>MSLTHGAHAERLKGIAGQLRVQSRRTVAVRESGSGRLGVLQGAWEGEDLESFARRWQVSARALDECAERLESAAALMLEEADQQVAASDGAEGGTQGLGITMGIGPGAPTGPSGIAPAGPSGPAPTGPPDDGESEGSTFDEDIRGTEGKPEDKDLWYLAHHSYGPDNGLYEDDLFYDEQPDLPEGYEVVDPVEELGINPELLSDEHGMQAEVYRTPDGGYVVAYRGSDQGFDWWTNARQGAVGGGAAYEDAMELAVAVDDASGGNVTFTGHSLGGGQAAAAAMATGQPAVTFDAAGVHETTAAQAAEMRGDGSTQESVLAETSEGQIRTYRMDTDILTETAEDDGLLGGAIPDAQGTPITLDTPQSDQGDAVAGTGAVVGGVVGGVAGLFDGDLGDVADDVGTGAEVGRDVGVGAWGHHWDPMTEAMEERYPD</sequence>
<name>A0A852X5V4_9MICO</name>
<feature type="compositionally biased region" description="Acidic residues" evidence="1">
    <location>
        <begin position="130"/>
        <end position="140"/>
    </location>
</feature>
<dbReference type="Gene3D" id="3.40.50.1820">
    <property type="entry name" value="alpha/beta hydrolase"/>
    <property type="match status" value="1"/>
</dbReference>
<dbReference type="InterPro" id="IPR036689">
    <property type="entry name" value="ESAT-6-like_sf"/>
</dbReference>
<evidence type="ECO:0000313" key="2">
    <source>
        <dbReference type="EMBL" id="NYG35564.1"/>
    </source>
</evidence>
<feature type="compositionally biased region" description="Low complexity" evidence="1">
    <location>
        <begin position="110"/>
        <end position="119"/>
    </location>
</feature>
<dbReference type="Proteomes" id="UP000592181">
    <property type="component" value="Unassembled WGS sequence"/>
</dbReference>
<dbReference type="SUPFAM" id="SSF140453">
    <property type="entry name" value="EsxAB dimer-like"/>
    <property type="match status" value="1"/>
</dbReference>
<dbReference type="Gene3D" id="1.10.287.1060">
    <property type="entry name" value="ESAT-6-like"/>
    <property type="match status" value="1"/>
</dbReference>
<dbReference type="EMBL" id="JACBZX010000001">
    <property type="protein sequence ID" value="NYG35564.1"/>
    <property type="molecule type" value="Genomic_DNA"/>
</dbReference>
<comment type="caution">
    <text evidence="2">The sequence shown here is derived from an EMBL/GenBank/DDBJ whole genome shotgun (WGS) entry which is preliminary data.</text>
</comment>
<dbReference type="Pfam" id="PF26363">
    <property type="entry name" value="Phospholipase-like"/>
    <property type="match status" value="1"/>
</dbReference>
<dbReference type="InterPro" id="IPR029058">
    <property type="entry name" value="AB_hydrolase_fold"/>
</dbReference>
<accession>A0A852X5V4</accession>
<feature type="region of interest" description="Disordered" evidence="1">
    <location>
        <begin position="86"/>
        <end position="151"/>
    </location>
</feature>
<dbReference type="AlphaFoldDB" id="A0A852X5V4"/>
<reference evidence="2 3" key="1">
    <citation type="submission" date="2020-07" db="EMBL/GenBank/DDBJ databases">
        <title>Sequencing the genomes of 1000 actinobacteria strains.</title>
        <authorList>
            <person name="Klenk H.-P."/>
        </authorList>
    </citation>
    <scope>NUCLEOTIDE SEQUENCE [LARGE SCALE GENOMIC DNA]</scope>
    <source>
        <strain evidence="2 3">DSM 24723</strain>
    </source>
</reference>
<protein>
    <submittedName>
        <fullName evidence="2">Uncharacterized protein YukE</fullName>
    </submittedName>
</protein>
<keyword evidence="3" id="KW-1185">Reference proteome</keyword>